<dbReference type="Proteomes" id="UP000008068">
    <property type="component" value="Unassembled WGS sequence"/>
</dbReference>
<dbReference type="HOGENOM" id="CLU_872182_0_0_1"/>
<keyword evidence="1" id="KW-1133">Transmembrane helix</keyword>
<keyword evidence="3" id="KW-1185">Reference proteome</keyword>
<accession>G0NLI2</accession>
<feature type="transmembrane region" description="Helical" evidence="1">
    <location>
        <begin position="293"/>
        <end position="312"/>
    </location>
</feature>
<dbReference type="PANTHER" id="PTHR38614:SF1">
    <property type="entry name" value="G_PROTEIN_RECEP_F1_2 DOMAIN-CONTAINING PROTEIN"/>
    <property type="match status" value="1"/>
</dbReference>
<keyword evidence="1" id="KW-0812">Transmembrane</keyword>
<dbReference type="eggNOG" id="ENOG502R2IT">
    <property type="taxonomic scope" value="Eukaryota"/>
</dbReference>
<sequence length="361" mass="41142">MDATTYTATTYLSMSLSTPTPLDFYNSLPPSNYSLSDLTVTPMSYRDRITVEFILNVTSWLLSTFLVIFVRLKKAIWMSLKARFHQIFEETKYFQSTIVFVTVGSFLLNIPLILFQAWMVFNLQSGHQPVYSVFACSLLKNVCSSTTSAYQVLPFAVSLYRYRTVVLKGHPSPSFVINVHTVVTIIFIIYAFLNYPFGQNNKNDVCYTLRFSNRMELVRIFSTLLFNFAAIIVNCVILRFVKHFENVQSKRVQLTQSLLIQSVIPVLVSLPLLLLSFEFYFGIPMPSSFGSTWYALTFLGPFLMPLSSILGIKSTRRELVDTMLCGCFPRPSVGHSQMKSAVTVIMASKHERSTFTIRDDD</sequence>
<dbReference type="OrthoDB" id="5815944at2759"/>
<dbReference type="EMBL" id="GL379905">
    <property type="protein sequence ID" value="EGT33381.1"/>
    <property type="molecule type" value="Genomic_DNA"/>
</dbReference>
<dbReference type="PANTHER" id="PTHR38614">
    <property type="entry name" value="PROTEIN CBG09954"/>
    <property type="match status" value="1"/>
</dbReference>
<organism evidence="3">
    <name type="scientific">Caenorhabditis brenneri</name>
    <name type="common">Nematode worm</name>
    <dbReference type="NCBI Taxonomy" id="135651"/>
    <lineage>
        <taxon>Eukaryota</taxon>
        <taxon>Metazoa</taxon>
        <taxon>Ecdysozoa</taxon>
        <taxon>Nematoda</taxon>
        <taxon>Chromadorea</taxon>
        <taxon>Rhabditida</taxon>
        <taxon>Rhabditina</taxon>
        <taxon>Rhabditomorpha</taxon>
        <taxon>Rhabditoidea</taxon>
        <taxon>Rhabditidae</taxon>
        <taxon>Peloderinae</taxon>
        <taxon>Caenorhabditis</taxon>
    </lineage>
</organism>
<feature type="transmembrane region" description="Helical" evidence="1">
    <location>
        <begin position="174"/>
        <end position="197"/>
    </location>
</feature>
<evidence type="ECO:0000256" key="1">
    <source>
        <dbReference type="SAM" id="Phobius"/>
    </source>
</evidence>
<dbReference type="AlphaFoldDB" id="G0NLI2"/>
<dbReference type="Pfam" id="PF06681">
    <property type="entry name" value="DUF1182"/>
    <property type="match status" value="1"/>
</dbReference>
<dbReference type="FunCoup" id="G0NLI2">
    <property type="interactions" value="2"/>
</dbReference>
<dbReference type="InterPro" id="IPR010601">
    <property type="entry name" value="DUF1182"/>
</dbReference>
<gene>
    <name evidence="2" type="ORF">CAEBREN_04348</name>
</gene>
<dbReference type="SUPFAM" id="SSF81321">
    <property type="entry name" value="Family A G protein-coupled receptor-like"/>
    <property type="match status" value="1"/>
</dbReference>
<dbReference type="OMA" id="YSIFICS"/>
<proteinExistence type="predicted"/>
<feature type="transmembrane region" description="Helical" evidence="1">
    <location>
        <begin position="53"/>
        <end position="72"/>
    </location>
</feature>
<feature type="transmembrane region" description="Helical" evidence="1">
    <location>
        <begin position="93"/>
        <end position="118"/>
    </location>
</feature>
<evidence type="ECO:0000313" key="2">
    <source>
        <dbReference type="EMBL" id="EGT33381.1"/>
    </source>
</evidence>
<evidence type="ECO:0000313" key="3">
    <source>
        <dbReference type="Proteomes" id="UP000008068"/>
    </source>
</evidence>
<feature type="transmembrane region" description="Helical" evidence="1">
    <location>
        <begin position="258"/>
        <end position="281"/>
    </location>
</feature>
<keyword evidence="1" id="KW-0472">Membrane</keyword>
<feature type="transmembrane region" description="Helical" evidence="1">
    <location>
        <begin position="217"/>
        <end position="237"/>
    </location>
</feature>
<protein>
    <submittedName>
        <fullName evidence="2">Uncharacterized protein</fullName>
    </submittedName>
</protein>
<reference evidence="3" key="1">
    <citation type="submission" date="2011-07" db="EMBL/GenBank/DDBJ databases">
        <authorList>
            <consortium name="Caenorhabditis brenneri Sequencing and Analysis Consortium"/>
            <person name="Wilson R.K."/>
        </authorList>
    </citation>
    <scope>NUCLEOTIDE SEQUENCE [LARGE SCALE GENOMIC DNA]</scope>
    <source>
        <strain evidence="3">PB2801</strain>
    </source>
</reference>
<dbReference type="InParanoid" id="G0NLI2"/>
<name>G0NLI2_CAEBE</name>